<evidence type="ECO:0000313" key="3">
    <source>
        <dbReference type="Proteomes" id="UP001374579"/>
    </source>
</evidence>
<dbReference type="AlphaFoldDB" id="A0AAN9C108"/>
<dbReference type="Proteomes" id="UP001374579">
    <property type="component" value="Unassembled WGS sequence"/>
</dbReference>
<dbReference type="CDD" id="cd01673">
    <property type="entry name" value="dNK"/>
    <property type="match status" value="1"/>
</dbReference>
<dbReference type="InterPro" id="IPR031314">
    <property type="entry name" value="DNK_dom"/>
</dbReference>
<proteinExistence type="predicted"/>
<dbReference type="Pfam" id="PF01712">
    <property type="entry name" value="dNK"/>
    <property type="match status" value="1"/>
</dbReference>
<evidence type="ECO:0000259" key="1">
    <source>
        <dbReference type="Pfam" id="PF01712"/>
    </source>
</evidence>
<accession>A0AAN9C108</accession>
<evidence type="ECO:0000313" key="2">
    <source>
        <dbReference type="EMBL" id="KAK7112780.1"/>
    </source>
</evidence>
<dbReference type="GO" id="GO:0005739">
    <property type="term" value="C:mitochondrion"/>
    <property type="evidence" value="ECO:0007669"/>
    <property type="project" value="TreeGrafter"/>
</dbReference>
<dbReference type="PANTHER" id="PTHR10513">
    <property type="entry name" value="DEOXYNUCLEOSIDE KINASE"/>
    <property type="match status" value="1"/>
</dbReference>
<reference evidence="2 3" key="1">
    <citation type="submission" date="2024-02" db="EMBL/GenBank/DDBJ databases">
        <title>Chromosome-scale genome assembly of the rough periwinkle Littorina saxatilis.</title>
        <authorList>
            <person name="De Jode A."/>
            <person name="Faria R."/>
            <person name="Formenti G."/>
            <person name="Sims Y."/>
            <person name="Smith T.P."/>
            <person name="Tracey A."/>
            <person name="Wood J.M.D."/>
            <person name="Zagrodzka Z.B."/>
            <person name="Johannesson K."/>
            <person name="Butlin R.K."/>
            <person name="Leder E.H."/>
        </authorList>
    </citation>
    <scope>NUCLEOTIDE SEQUENCE [LARGE SCALE GENOMIC DNA]</scope>
    <source>
        <strain evidence="2">Snail1</strain>
        <tissue evidence="2">Muscle</tissue>
    </source>
</reference>
<dbReference type="PANTHER" id="PTHR10513:SF24">
    <property type="entry name" value="THYMIDINE KINASE 2, MITOCHONDRIAL"/>
    <property type="match status" value="1"/>
</dbReference>
<comment type="caution">
    <text evidence="2">The sequence shown here is derived from an EMBL/GenBank/DDBJ whole genome shotgun (WGS) entry which is preliminary data.</text>
</comment>
<keyword evidence="3" id="KW-1185">Reference proteome</keyword>
<organism evidence="2 3">
    <name type="scientific">Littorina saxatilis</name>
    <dbReference type="NCBI Taxonomy" id="31220"/>
    <lineage>
        <taxon>Eukaryota</taxon>
        <taxon>Metazoa</taxon>
        <taxon>Spiralia</taxon>
        <taxon>Lophotrochozoa</taxon>
        <taxon>Mollusca</taxon>
        <taxon>Gastropoda</taxon>
        <taxon>Caenogastropoda</taxon>
        <taxon>Littorinimorpha</taxon>
        <taxon>Littorinoidea</taxon>
        <taxon>Littorinidae</taxon>
        <taxon>Littorina</taxon>
    </lineage>
</organism>
<dbReference type="InterPro" id="IPR050566">
    <property type="entry name" value="Deoxyribonucleoside_kinase"/>
</dbReference>
<dbReference type="SUPFAM" id="SSF52540">
    <property type="entry name" value="P-loop containing nucleoside triphosphate hydrolases"/>
    <property type="match status" value="1"/>
</dbReference>
<gene>
    <name evidence="2" type="ORF">V1264_012174</name>
</gene>
<dbReference type="InterPro" id="IPR027417">
    <property type="entry name" value="P-loop_NTPase"/>
</dbReference>
<dbReference type="GO" id="GO:0019136">
    <property type="term" value="F:deoxynucleoside kinase activity"/>
    <property type="evidence" value="ECO:0007669"/>
    <property type="project" value="TreeGrafter"/>
</dbReference>
<protein>
    <recommendedName>
        <fullName evidence="1">Deoxynucleoside kinase domain-containing protein</fullName>
    </recommendedName>
</protein>
<dbReference type="EMBL" id="JBAMIC010000002">
    <property type="protein sequence ID" value="KAK7112780.1"/>
    <property type="molecule type" value="Genomic_DNA"/>
</dbReference>
<name>A0AAN9C108_9CAEN</name>
<dbReference type="Gene3D" id="3.40.50.300">
    <property type="entry name" value="P-loop containing nucleotide triphosphate hydrolases"/>
    <property type="match status" value="1"/>
</dbReference>
<sequence>MDMFRSPKIKNVDITAHNESDTSFPEREDSGFINEGDLSFNGCDLLFSGKSNFTVSVEGNIGSGKTTLLEYFTDSASVDALPEPIEQWTNIQGQYNALQLLYEDPKRWSFSFNMYAQLTRVQMHMKQHIKPIKMLERSLHSTRHCFVENDYRNKTINGMEYGILTGWYDWLVKSEKAKVDLIVYVRADPEVSFDRIKKRSRKEEALVPFSLIEDLHNLHEEWLIEQKDFKPPAPVVILDANKEYDELKELYETHRQEILCGCV</sequence>
<feature type="domain" description="Deoxynucleoside kinase" evidence="1">
    <location>
        <begin position="55"/>
        <end position="249"/>
    </location>
</feature>